<dbReference type="InterPro" id="IPR001223">
    <property type="entry name" value="Glyco_hydro18_cat"/>
</dbReference>
<evidence type="ECO:0000256" key="11">
    <source>
        <dbReference type="RuleBase" id="RU000489"/>
    </source>
</evidence>
<dbReference type="Gene3D" id="3.20.20.80">
    <property type="entry name" value="Glycosidases"/>
    <property type="match status" value="1"/>
</dbReference>
<gene>
    <name evidence="15" type="ORF">PGRI_089870</name>
</gene>
<sequence length="1194" mass="131313">MLVRWLALATALTSVAQCEFLSELHACPDVCHAATDSSGWTLYNRVDRLNACNETMLLEFALHSPLANSETPRLFACTPDSTADPKQKITSVTCDSGSEFDASPDLVWSGDVASEKSDTAISLVETMHEQLQKDSDRGTTLKFGYLQKAIVGVYAGGEIQPQSFADEFFPKFISYLKDTQVPQRLALQHCATDAKHIVGIVIDTTGDLAGVQDVVKGWSLADCSSDWEHKKEGWSQMTLQTSQKLHKRQVKSPAIAARDTCEYIEVFAGNTCGVLAKKCGISGADLTKFNPKKDLCSTLKPGQVICCSKGNAPDLRPQPKPDGTCFTYKTIHDDTCDKIAAANRITVKDIMAFNKETWGWAGCGDELGSSQVLCLSLGEPPMPAEVSNAVCGPQVPGTKRPTGSTKLADLNPCKLNACCNIWGQCGITDDFCIESNSTTGAPGTAAKGKSGCISNCGNKPKAGNLPLEDFRSVVYYEAWSTTRPCMNLNVADVQKKGDPKYIHFAFANITADMEVDISDVEAPFNTFAGLKEGGKRILSFGGWAFSTAPETFPIFRQAVTDAQRQKFADNVVAFLKLHDLDGLDFDWEYPGAPDIPDIPEGSPEDGANYIKFLKMVRDQLPEGKTLSVAMPASYWYLRGFHPITEFEKVLDYVIYMTYDLHGQWDYDNPWAVEGCPAGNCLRSHVNITETKLSMSMLQKAGMPAEKIVIGIASYGRSFKMTKEGCSGPMCTFTGPKSGARKGRCTDTAGYIGTAEINEIIDTNPDVEHTFDEDSYSDIIVYNKTEYVAYMSRDRKAEWEGMVIGFGWGGVSDWAVDLMDMYTQASDEEIEVKYCGDSFDTLDDLAKAGDDVPHLCVNIYALGIMSKNFKSAMSAYNDLIDDGYDDKFEVYERYVNETMYDEIKEYMTSHAEDRFHCLNNDEDDKPVSCPTSIPTDRIDAPDRITYVLDDQKGFYKDMMDKYGVDKSWIKFGDLWVYVDPGCRPLDGNVTSCERYWHGWPLRDNEHMRVPNPKETISGAMKNLTDFGNQLDESAYDASAFLYTEDISDALEASEMPVFMVESAVEQMKKVMETADKITAEYKKSMIVNFAAAFLMLVPAAGETIGALGLATIGRVVMLAGEVGNAAFGVYGIVEDPESAIFSIFGALIGVRGEMGFARAAESRRGMSEKETSALGKFVQGRMDSAKSVQARSCKV</sequence>
<evidence type="ECO:0000256" key="9">
    <source>
        <dbReference type="ARBA" id="ARBA00023295"/>
    </source>
</evidence>
<keyword evidence="10" id="KW-0624">Polysaccharide degradation</keyword>
<dbReference type="GO" id="GO:0006032">
    <property type="term" value="P:chitin catabolic process"/>
    <property type="evidence" value="ECO:0007669"/>
    <property type="project" value="UniProtKB-KW"/>
</dbReference>
<dbReference type="GO" id="GO:0008061">
    <property type="term" value="F:chitin binding"/>
    <property type="evidence" value="ECO:0007669"/>
    <property type="project" value="UniProtKB-KW"/>
</dbReference>
<evidence type="ECO:0000259" key="14">
    <source>
        <dbReference type="PROSITE" id="PS51910"/>
    </source>
</evidence>
<evidence type="ECO:0000256" key="8">
    <source>
        <dbReference type="ARBA" id="ARBA00023277"/>
    </source>
</evidence>
<feature type="domain" description="LysM" evidence="13">
    <location>
        <begin position="262"/>
        <end position="307"/>
    </location>
</feature>
<evidence type="ECO:0000256" key="2">
    <source>
        <dbReference type="ARBA" id="ARBA00008682"/>
    </source>
</evidence>
<dbReference type="GeneID" id="63712000"/>
<dbReference type="SUPFAM" id="SSF54556">
    <property type="entry name" value="Chitinase insertion domain"/>
    <property type="match status" value="1"/>
</dbReference>
<dbReference type="InterPro" id="IPR053214">
    <property type="entry name" value="LysM12-like"/>
</dbReference>
<dbReference type="SUPFAM" id="SSF51445">
    <property type="entry name" value="(Trans)glycosidases"/>
    <property type="match status" value="1"/>
</dbReference>
<keyword evidence="12" id="KW-0732">Signal</keyword>
<evidence type="ECO:0000313" key="15">
    <source>
        <dbReference type="EMBL" id="KXG51594.1"/>
    </source>
</evidence>
<feature type="domain" description="GH18" evidence="14">
    <location>
        <begin position="470"/>
        <end position="832"/>
    </location>
</feature>
<dbReference type="Pfam" id="PF00704">
    <property type="entry name" value="Glyco_hydro_18"/>
    <property type="match status" value="1"/>
</dbReference>
<reference evidence="15 16" key="1">
    <citation type="journal article" date="2016" name="BMC Genomics">
        <title>Genome sequencing and secondary metabolism of the postharvest pathogen Penicillium griseofulvum.</title>
        <authorList>
            <person name="Banani H."/>
            <person name="Marcet-Houben M."/>
            <person name="Ballester A.R."/>
            <person name="Abbruscato P."/>
            <person name="Gonzalez-Candelas L."/>
            <person name="Gabaldon T."/>
            <person name="Spadaro D."/>
        </authorList>
    </citation>
    <scope>NUCLEOTIDE SEQUENCE [LARGE SCALE GENOMIC DNA]</scope>
    <source>
        <strain evidence="15 16">PG3</strain>
    </source>
</reference>
<dbReference type="AlphaFoldDB" id="A0A135LRJ5"/>
<dbReference type="Pfam" id="PF01476">
    <property type="entry name" value="LysM"/>
    <property type="match status" value="2"/>
</dbReference>
<dbReference type="RefSeq" id="XP_040650130.1">
    <property type="nucleotide sequence ID" value="XM_040796700.1"/>
</dbReference>
<dbReference type="InterPro" id="IPR001579">
    <property type="entry name" value="Glyco_hydro_18_chit_AS"/>
</dbReference>
<dbReference type="EC" id="3.2.1.14" evidence="3"/>
<evidence type="ECO:0000256" key="10">
    <source>
        <dbReference type="ARBA" id="ARBA00023326"/>
    </source>
</evidence>
<keyword evidence="8" id="KW-0119">Carbohydrate metabolism</keyword>
<organism evidence="15 16">
    <name type="scientific">Penicillium patulum</name>
    <name type="common">Penicillium griseofulvum</name>
    <dbReference type="NCBI Taxonomy" id="5078"/>
    <lineage>
        <taxon>Eukaryota</taxon>
        <taxon>Fungi</taxon>
        <taxon>Dikarya</taxon>
        <taxon>Ascomycota</taxon>
        <taxon>Pezizomycotina</taxon>
        <taxon>Eurotiomycetes</taxon>
        <taxon>Eurotiomycetidae</taxon>
        <taxon>Eurotiales</taxon>
        <taxon>Aspergillaceae</taxon>
        <taxon>Penicillium</taxon>
    </lineage>
</organism>
<dbReference type="InterPro" id="IPR036779">
    <property type="entry name" value="LysM_dom_sf"/>
</dbReference>
<dbReference type="InterPro" id="IPR017853">
    <property type="entry name" value="GH"/>
</dbReference>
<dbReference type="InterPro" id="IPR036861">
    <property type="entry name" value="Endochitinase-like_sf"/>
</dbReference>
<comment type="similarity">
    <text evidence="2">Belongs to the glycosyl hydrolase 18 family. Chitinase class V subfamily.</text>
</comment>
<dbReference type="InterPro" id="IPR018392">
    <property type="entry name" value="LysM"/>
</dbReference>
<dbReference type="GO" id="GO:0000272">
    <property type="term" value="P:polysaccharide catabolic process"/>
    <property type="evidence" value="ECO:0007669"/>
    <property type="project" value="UniProtKB-KW"/>
</dbReference>
<dbReference type="PROSITE" id="PS51910">
    <property type="entry name" value="GH18_2"/>
    <property type="match status" value="1"/>
</dbReference>
<evidence type="ECO:0000256" key="12">
    <source>
        <dbReference type="SAM" id="SignalP"/>
    </source>
</evidence>
<dbReference type="OrthoDB" id="73875at2759"/>
<dbReference type="OMA" id="AMPASYW"/>
<evidence type="ECO:0000256" key="6">
    <source>
        <dbReference type="ARBA" id="ARBA00023024"/>
    </source>
</evidence>
<evidence type="ECO:0000256" key="7">
    <source>
        <dbReference type="ARBA" id="ARBA00023026"/>
    </source>
</evidence>
<comment type="catalytic activity">
    <reaction evidence="1">
        <text>Random endo-hydrolysis of N-acetyl-beta-D-glucosaminide (1-&gt;4)-beta-linkages in chitin and chitodextrins.</text>
        <dbReference type="EC" id="3.2.1.14"/>
    </reaction>
</comment>
<keyword evidence="4" id="KW-0147">Chitin-binding</keyword>
<dbReference type="PROSITE" id="PS51782">
    <property type="entry name" value="LYSM"/>
    <property type="match status" value="1"/>
</dbReference>
<dbReference type="PANTHER" id="PTHR47700:SF2">
    <property type="entry name" value="CHITINASE"/>
    <property type="match status" value="1"/>
</dbReference>
<dbReference type="InterPro" id="IPR029070">
    <property type="entry name" value="Chitinase_insertion_sf"/>
</dbReference>
<dbReference type="PROSITE" id="PS01095">
    <property type="entry name" value="GH18_1"/>
    <property type="match status" value="1"/>
</dbReference>
<accession>A0A135LRJ5</accession>
<dbReference type="PANTHER" id="PTHR47700">
    <property type="entry name" value="V CHITINASE, PUTATIVE (AFU_ORTHOLOGUE AFUA_6G13720)-RELATED"/>
    <property type="match status" value="1"/>
</dbReference>
<protein>
    <recommendedName>
        <fullName evidence="3">chitinase</fullName>
        <ecNumber evidence="3">3.2.1.14</ecNumber>
    </recommendedName>
</protein>
<evidence type="ECO:0000256" key="5">
    <source>
        <dbReference type="ARBA" id="ARBA00022801"/>
    </source>
</evidence>
<evidence type="ECO:0000256" key="1">
    <source>
        <dbReference type="ARBA" id="ARBA00000822"/>
    </source>
</evidence>
<keyword evidence="5 11" id="KW-0378">Hydrolase</keyword>
<dbReference type="EMBL" id="LHQR01000029">
    <property type="protein sequence ID" value="KXG51594.1"/>
    <property type="molecule type" value="Genomic_DNA"/>
</dbReference>
<keyword evidence="16" id="KW-1185">Reference proteome</keyword>
<dbReference type="SMART" id="SM00257">
    <property type="entry name" value="LysM"/>
    <property type="match status" value="2"/>
</dbReference>
<name>A0A135LRJ5_PENPA</name>
<dbReference type="CDD" id="cd02878">
    <property type="entry name" value="GH18_zymocin_alpha"/>
    <property type="match status" value="1"/>
</dbReference>
<dbReference type="Proteomes" id="UP000070168">
    <property type="component" value="Unassembled WGS sequence"/>
</dbReference>
<keyword evidence="7" id="KW-0843">Virulence</keyword>
<comment type="caution">
    <text evidence="15">The sequence shown here is derived from an EMBL/GenBank/DDBJ whole genome shotgun (WGS) entry which is preliminary data.</text>
</comment>
<feature type="signal peptide" evidence="12">
    <location>
        <begin position="1"/>
        <end position="18"/>
    </location>
</feature>
<evidence type="ECO:0000256" key="3">
    <source>
        <dbReference type="ARBA" id="ARBA00012729"/>
    </source>
</evidence>
<feature type="chain" id="PRO_5007800779" description="chitinase" evidence="12">
    <location>
        <begin position="19"/>
        <end position="1194"/>
    </location>
</feature>
<proteinExistence type="inferred from homology"/>
<dbReference type="InterPro" id="IPR011583">
    <property type="entry name" value="Chitinase_II/V-like_cat"/>
</dbReference>
<dbReference type="Gene3D" id="3.10.50.10">
    <property type="match status" value="1"/>
</dbReference>
<dbReference type="SMART" id="SM00636">
    <property type="entry name" value="Glyco_18"/>
    <property type="match status" value="1"/>
</dbReference>
<keyword evidence="6" id="KW-0146">Chitin degradation</keyword>
<evidence type="ECO:0000256" key="4">
    <source>
        <dbReference type="ARBA" id="ARBA00022669"/>
    </source>
</evidence>
<dbReference type="Gene3D" id="3.10.350.10">
    <property type="entry name" value="LysM domain"/>
    <property type="match status" value="2"/>
</dbReference>
<dbReference type="STRING" id="5078.A0A135LRJ5"/>
<evidence type="ECO:0000259" key="13">
    <source>
        <dbReference type="PROSITE" id="PS51782"/>
    </source>
</evidence>
<dbReference type="GO" id="GO:0008843">
    <property type="term" value="F:endochitinase activity"/>
    <property type="evidence" value="ECO:0007669"/>
    <property type="project" value="UniProtKB-EC"/>
</dbReference>
<dbReference type="SUPFAM" id="SSF57016">
    <property type="entry name" value="Plant lectins/antimicrobial peptides"/>
    <property type="match status" value="1"/>
</dbReference>
<keyword evidence="9 11" id="KW-0326">Glycosidase</keyword>
<dbReference type="CDD" id="cd00118">
    <property type="entry name" value="LysM"/>
    <property type="match status" value="1"/>
</dbReference>
<evidence type="ECO:0000313" key="16">
    <source>
        <dbReference type="Proteomes" id="UP000070168"/>
    </source>
</evidence>